<dbReference type="Gene3D" id="3.30.160.60">
    <property type="entry name" value="Classic Zinc Finger"/>
    <property type="match status" value="1"/>
</dbReference>
<proteinExistence type="predicted"/>
<gene>
    <name evidence="9" type="ORF">MUK42_32217</name>
</gene>
<organism evidence="9 10">
    <name type="scientific">Musa troglodytarum</name>
    <name type="common">fe'i banana</name>
    <dbReference type="NCBI Taxonomy" id="320322"/>
    <lineage>
        <taxon>Eukaryota</taxon>
        <taxon>Viridiplantae</taxon>
        <taxon>Streptophyta</taxon>
        <taxon>Embryophyta</taxon>
        <taxon>Tracheophyta</taxon>
        <taxon>Spermatophyta</taxon>
        <taxon>Magnoliopsida</taxon>
        <taxon>Liliopsida</taxon>
        <taxon>Zingiberales</taxon>
        <taxon>Musaceae</taxon>
        <taxon>Musa</taxon>
    </lineage>
</organism>
<evidence type="ECO:0000256" key="7">
    <source>
        <dbReference type="SAM" id="MobiDB-lite"/>
    </source>
</evidence>
<keyword evidence="2" id="KW-0479">Metal-binding</keyword>
<feature type="region of interest" description="Disordered" evidence="7">
    <location>
        <begin position="1"/>
        <end position="21"/>
    </location>
</feature>
<dbReference type="AlphaFoldDB" id="A0A9E7JZX6"/>
<dbReference type="InterPro" id="IPR013087">
    <property type="entry name" value="Znf_C2H2_type"/>
</dbReference>
<evidence type="ECO:0000256" key="5">
    <source>
        <dbReference type="ARBA" id="ARBA00023242"/>
    </source>
</evidence>
<dbReference type="PANTHER" id="PTHR47287">
    <property type="entry name" value="C2H2 AND C2HC ZINC FINGERS SUPERFAMILY PROTEIN"/>
    <property type="match status" value="1"/>
</dbReference>
<dbReference type="GO" id="GO:0009788">
    <property type="term" value="P:negative regulation of abscisic acid-activated signaling pathway"/>
    <property type="evidence" value="ECO:0007669"/>
    <property type="project" value="InterPro"/>
</dbReference>
<evidence type="ECO:0000256" key="2">
    <source>
        <dbReference type="ARBA" id="ARBA00022723"/>
    </source>
</evidence>
<sequence length="277" mass="31867">MGEEETREESVQQPEKKVEEERSFKCQYCDRTFTSSQALGGHQNGHRRERDAKTRAEHEAEIYGMQAAAPLPALSSLPFLHANHSFMHASSNHFRPSAYPPYHHIPRHSHRYHPYHLPHSFNNNSSSFSTSRFDQRHLPRFASPYYDGLARREEELRRHAYWQGNYTPGFAGYLRARPPTATMERPSTSTNPTLSLKPQAGAAASDNNANEEEIDLTLHRIGTIPRIRMKRPPAHVVQKLYKLYRVLRNYSGRLGMTTLGTKLLQKVQDGTVRHRSI</sequence>
<feature type="region of interest" description="Disordered" evidence="7">
    <location>
        <begin position="181"/>
        <end position="208"/>
    </location>
</feature>
<dbReference type="PROSITE" id="PS00028">
    <property type="entry name" value="ZINC_FINGER_C2H2_1"/>
    <property type="match status" value="1"/>
</dbReference>
<keyword evidence="5" id="KW-0539">Nucleus</keyword>
<feature type="compositionally biased region" description="Basic and acidic residues" evidence="7">
    <location>
        <begin position="8"/>
        <end position="21"/>
    </location>
</feature>
<keyword evidence="4" id="KW-0862">Zinc</keyword>
<evidence type="ECO:0000313" key="10">
    <source>
        <dbReference type="Proteomes" id="UP001055439"/>
    </source>
</evidence>
<keyword evidence="10" id="KW-1185">Reference proteome</keyword>
<dbReference type="InterPro" id="IPR036236">
    <property type="entry name" value="Znf_C2H2_sf"/>
</dbReference>
<evidence type="ECO:0000256" key="1">
    <source>
        <dbReference type="ARBA" id="ARBA00004123"/>
    </source>
</evidence>
<dbReference type="EMBL" id="CP097506">
    <property type="protein sequence ID" value="URD98444.1"/>
    <property type="molecule type" value="Genomic_DNA"/>
</dbReference>
<keyword evidence="3 6" id="KW-0863">Zinc-finger</keyword>
<dbReference type="GO" id="GO:0005634">
    <property type="term" value="C:nucleus"/>
    <property type="evidence" value="ECO:0007669"/>
    <property type="project" value="UniProtKB-SubCell"/>
</dbReference>
<evidence type="ECO:0000256" key="6">
    <source>
        <dbReference type="PROSITE-ProRule" id="PRU00042"/>
    </source>
</evidence>
<dbReference type="SUPFAM" id="SSF57667">
    <property type="entry name" value="beta-beta-alpha zinc fingers"/>
    <property type="match status" value="1"/>
</dbReference>
<dbReference type="InterPro" id="IPR044246">
    <property type="entry name" value="ZFP3-like"/>
</dbReference>
<dbReference type="PANTHER" id="PTHR47287:SF15">
    <property type="entry name" value="ZINC FINGER PROTEIN 3-LIKE"/>
    <property type="match status" value="1"/>
</dbReference>
<evidence type="ECO:0000256" key="4">
    <source>
        <dbReference type="ARBA" id="ARBA00022833"/>
    </source>
</evidence>
<evidence type="ECO:0000256" key="3">
    <source>
        <dbReference type="ARBA" id="ARBA00022771"/>
    </source>
</evidence>
<dbReference type="PROSITE" id="PS50157">
    <property type="entry name" value="ZINC_FINGER_C2H2_2"/>
    <property type="match status" value="1"/>
</dbReference>
<accession>A0A9E7JZX6</accession>
<reference evidence="9" key="1">
    <citation type="submission" date="2022-05" db="EMBL/GenBank/DDBJ databases">
        <title>The Musa troglodytarum L. genome provides insights into the mechanism of non-climacteric behaviour and enrichment of carotenoids.</title>
        <authorList>
            <person name="Wang J."/>
        </authorList>
    </citation>
    <scope>NUCLEOTIDE SEQUENCE</scope>
    <source>
        <tissue evidence="9">Leaf</tissue>
    </source>
</reference>
<protein>
    <recommendedName>
        <fullName evidence="8">C2H2-type domain-containing protein</fullName>
    </recommendedName>
</protein>
<name>A0A9E7JZX6_9LILI</name>
<dbReference type="Proteomes" id="UP001055439">
    <property type="component" value="Chromosome 4"/>
</dbReference>
<dbReference type="GO" id="GO:0008270">
    <property type="term" value="F:zinc ion binding"/>
    <property type="evidence" value="ECO:0007669"/>
    <property type="project" value="UniProtKB-KW"/>
</dbReference>
<comment type="subcellular location">
    <subcellularLocation>
        <location evidence="1">Nucleus</location>
    </subcellularLocation>
</comment>
<dbReference type="Pfam" id="PF13912">
    <property type="entry name" value="zf-C2H2_6"/>
    <property type="match status" value="1"/>
</dbReference>
<evidence type="ECO:0000313" key="9">
    <source>
        <dbReference type="EMBL" id="URD98444.1"/>
    </source>
</evidence>
<evidence type="ECO:0000259" key="8">
    <source>
        <dbReference type="PROSITE" id="PS50157"/>
    </source>
</evidence>
<feature type="domain" description="C2H2-type" evidence="8">
    <location>
        <begin position="24"/>
        <end position="51"/>
    </location>
</feature>
<dbReference type="OrthoDB" id="772556at2759"/>
<feature type="compositionally biased region" description="Polar residues" evidence="7">
    <location>
        <begin position="185"/>
        <end position="196"/>
    </location>
</feature>